<sequence>MSWRRVGKSFQALSAHFLLLCFTVLLVVKLDHFAVFSWWVVFFPVWVFHAVVARGRFSLPAPSIPYDRHWAPCHAVVATPLLIAFELLLCIYLESIYVYHSAAVNLKFVFLPLLAFEIIILIDNFRMCKALLPGDEESMNDELIWETLPHFWVAISMVFFVAATLFTLLKLCVAELSRHLEHFFKEKPEVRRCRRSGLVGFVYKFWVTPVCDALSHPPSDWWLQLELTKINICFGSIAECFAFLVCTKWSNPTIHRSSDARGASSSSTTIRQLDWNSGLVVSSEEEPHSRICGLQDLGGHIMKIPIILFQVLLCMRLEGTPAGARHISLPVIFLPIFLLQGAGVLFATLRFVEKTVLLLRSGAAVGQYHVISSRVRDCFAFMHHGSRLLGWWSIDESSREEQARLYHDGFPGLPFGVGNGLGLGLPCWRSQVRNPLPAKARGLPYGSSSSPVRVTSPMWWFSVYQWNSTKAKKEIKYSTFCGYPPEIVKKLPKKDLAEEVWRLQAALGEQAEITKLSQQEYERLQNFIFDSSIPGARVLSKDLREDITFHVWKKFYVGFALKERLVQCYSLAGIASFAVPAVRNATNAPSAVSVSRSACLYMMSKLNPSSFCLLKCQI</sequence>
<name>A0AAF0TIW9_SOLVR</name>
<dbReference type="Proteomes" id="UP001234989">
    <property type="component" value="Chromosome 3"/>
</dbReference>
<organism evidence="2 3">
    <name type="scientific">Solanum verrucosum</name>
    <dbReference type="NCBI Taxonomy" id="315347"/>
    <lineage>
        <taxon>Eukaryota</taxon>
        <taxon>Viridiplantae</taxon>
        <taxon>Streptophyta</taxon>
        <taxon>Embryophyta</taxon>
        <taxon>Tracheophyta</taxon>
        <taxon>Spermatophyta</taxon>
        <taxon>Magnoliopsida</taxon>
        <taxon>eudicotyledons</taxon>
        <taxon>Gunneridae</taxon>
        <taxon>Pentapetalae</taxon>
        <taxon>asterids</taxon>
        <taxon>lamiids</taxon>
        <taxon>Solanales</taxon>
        <taxon>Solanaceae</taxon>
        <taxon>Solanoideae</taxon>
        <taxon>Solaneae</taxon>
        <taxon>Solanum</taxon>
    </lineage>
</organism>
<dbReference type="Pfam" id="PF10269">
    <property type="entry name" value="Tmemb_185A"/>
    <property type="match status" value="1"/>
</dbReference>
<accession>A0AAF0TIW9</accession>
<evidence type="ECO:0000256" key="1">
    <source>
        <dbReference type="SAM" id="Phobius"/>
    </source>
</evidence>
<evidence type="ECO:0008006" key="4">
    <source>
        <dbReference type="Google" id="ProtNLM"/>
    </source>
</evidence>
<feature type="transmembrane region" description="Helical" evidence="1">
    <location>
        <begin position="104"/>
        <end position="122"/>
    </location>
</feature>
<keyword evidence="1" id="KW-0812">Transmembrane</keyword>
<dbReference type="PANTHER" id="PTHR46859:SF3">
    <property type="entry name" value="RING-TYPE DOMAIN-CONTAINING PROTEIN"/>
    <property type="match status" value="1"/>
</dbReference>
<keyword evidence="3" id="KW-1185">Reference proteome</keyword>
<evidence type="ECO:0000313" key="2">
    <source>
        <dbReference type="EMBL" id="WMV22222.1"/>
    </source>
</evidence>
<feature type="transmembrane region" description="Helical" evidence="1">
    <location>
        <begin position="12"/>
        <end position="30"/>
    </location>
</feature>
<proteinExistence type="predicted"/>
<dbReference type="InterPro" id="IPR019396">
    <property type="entry name" value="TM_Fragile-X-F-assoc"/>
</dbReference>
<dbReference type="PANTHER" id="PTHR46859">
    <property type="entry name" value="TRANSMEMBRANE FRAGILE-X-F-ASSOCIATED PROTEIN"/>
    <property type="match status" value="1"/>
</dbReference>
<feature type="transmembrane region" description="Helical" evidence="1">
    <location>
        <begin position="36"/>
        <end position="54"/>
    </location>
</feature>
<keyword evidence="1" id="KW-0472">Membrane</keyword>
<protein>
    <recommendedName>
        <fullName evidence="4">Transmembrane Fragile-X-F-associated protein</fullName>
    </recommendedName>
</protein>
<dbReference type="EMBL" id="CP133614">
    <property type="protein sequence ID" value="WMV22222.1"/>
    <property type="molecule type" value="Genomic_DNA"/>
</dbReference>
<feature type="transmembrane region" description="Helical" evidence="1">
    <location>
        <begin position="327"/>
        <end position="349"/>
    </location>
</feature>
<evidence type="ECO:0000313" key="3">
    <source>
        <dbReference type="Proteomes" id="UP001234989"/>
    </source>
</evidence>
<keyword evidence="1" id="KW-1133">Transmembrane helix</keyword>
<feature type="transmembrane region" description="Helical" evidence="1">
    <location>
        <begin position="143"/>
        <end position="169"/>
    </location>
</feature>
<gene>
    <name evidence="2" type="ORF">MTR67_015607</name>
</gene>
<reference evidence="2" key="1">
    <citation type="submission" date="2023-08" db="EMBL/GenBank/DDBJ databases">
        <title>A de novo genome assembly of Solanum verrucosum Schlechtendal, a Mexican diploid species geographically isolated from the other diploid A-genome species in potato relatives.</title>
        <authorList>
            <person name="Hosaka K."/>
        </authorList>
    </citation>
    <scope>NUCLEOTIDE SEQUENCE</scope>
    <source>
        <tissue evidence="2">Young leaves</tissue>
    </source>
</reference>
<feature type="transmembrane region" description="Helical" evidence="1">
    <location>
        <begin position="75"/>
        <end position="98"/>
    </location>
</feature>
<dbReference type="AlphaFoldDB" id="A0AAF0TIW9"/>